<evidence type="ECO:0008006" key="3">
    <source>
        <dbReference type="Google" id="ProtNLM"/>
    </source>
</evidence>
<keyword evidence="2" id="KW-1185">Reference proteome</keyword>
<name>A0A7W6C5C9_9SPHN</name>
<dbReference type="InterPro" id="IPR047111">
    <property type="entry name" value="YbaP-like"/>
</dbReference>
<proteinExistence type="predicted"/>
<comment type="caution">
    <text evidence="1">The sequence shown here is derived from an EMBL/GenBank/DDBJ whole genome shotgun (WGS) entry which is preliminary data.</text>
</comment>
<gene>
    <name evidence="1" type="ORF">GGR39_002826</name>
</gene>
<organism evidence="1 2">
    <name type="scientific">Novosphingobium fluoreni</name>
    <dbReference type="NCBI Taxonomy" id="1391222"/>
    <lineage>
        <taxon>Bacteria</taxon>
        <taxon>Pseudomonadati</taxon>
        <taxon>Pseudomonadota</taxon>
        <taxon>Alphaproteobacteria</taxon>
        <taxon>Sphingomonadales</taxon>
        <taxon>Sphingomonadaceae</taxon>
        <taxon>Novosphingobium</taxon>
    </lineage>
</organism>
<dbReference type="AlphaFoldDB" id="A0A7W6C5C9"/>
<dbReference type="PANTHER" id="PTHR40590">
    <property type="entry name" value="CYTOPLASMIC PROTEIN-RELATED"/>
    <property type="match status" value="1"/>
</dbReference>
<protein>
    <recommendedName>
        <fullName evidence="3">TraB/GumN family protein</fullName>
    </recommendedName>
</protein>
<dbReference type="Proteomes" id="UP000561459">
    <property type="component" value="Unassembled WGS sequence"/>
</dbReference>
<dbReference type="Pfam" id="PF01963">
    <property type="entry name" value="TraB_PrgY_gumN"/>
    <property type="match status" value="1"/>
</dbReference>
<evidence type="ECO:0000313" key="1">
    <source>
        <dbReference type="EMBL" id="MBB3941158.1"/>
    </source>
</evidence>
<accession>A0A7W6C5C9</accession>
<dbReference type="EMBL" id="JACIDY010000007">
    <property type="protein sequence ID" value="MBB3941158.1"/>
    <property type="molecule type" value="Genomic_DNA"/>
</dbReference>
<evidence type="ECO:0000313" key="2">
    <source>
        <dbReference type="Proteomes" id="UP000561459"/>
    </source>
</evidence>
<dbReference type="InterPro" id="IPR002816">
    <property type="entry name" value="TraB/PrgY/GumN_fam"/>
</dbReference>
<dbReference type="PANTHER" id="PTHR40590:SF1">
    <property type="entry name" value="CYTOPLASMIC PROTEIN"/>
    <property type="match status" value="1"/>
</dbReference>
<reference evidence="1 2" key="1">
    <citation type="submission" date="2020-08" db="EMBL/GenBank/DDBJ databases">
        <title>Genomic Encyclopedia of Type Strains, Phase IV (KMG-IV): sequencing the most valuable type-strain genomes for metagenomic binning, comparative biology and taxonomic classification.</title>
        <authorList>
            <person name="Goeker M."/>
        </authorList>
    </citation>
    <scope>NUCLEOTIDE SEQUENCE [LARGE SCALE GENOMIC DNA]</scope>
    <source>
        <strain evidence="1 2">DSM 27568</strain>
    </source>
</reference>
<dbReference type="RefSeq" id="WP_221226139.1">
    <property type="nucleotide sequence ID" value="NZ_JACIDY010000007.1"/>
</dbReference>
<sequence>MILAACAQKPLPADPALWHITGPDGSEGWLFGTIHAAPAPLQWKTAKVAAALNRSDEVLVELANVADDAAVAQTFASLSHSPGLPPMSERVPPQRRKALDALLSTRGIDPADMHDMETWAIALTLARPQDAGDAVNGVDREVLAAAKGKPVIELEGAKGQLSIFDTLPEAEQRDLLNAVIDDAGALDDESKLVDIWRKGDMRRIEAETRTGLLADPELRTTLFTARNERWTRRITAELRAGRKPFVAVGAAHMAGEDGLVGMLARQGYTVRRIQ</sequence>
<dbReference type="CDD" id="cd14789">
    <property type="entry name" value="Tiki"/>
    <property type="match status" value="1"/>
</dbReference>